<dbReference type="PANTHER" id="PTHR28037">
    <property type="entry name" value="ALCOHOL O-ACETYLTRANSFERASE 1-RELATED"/>
    <property type="match status" value="1"/>
</dbReference>
<dbReference type="PANTHER" id="PTHR28037:SF1">
    <property type="entry name" value="ALCOHOL O-ACETYLTRANSFERASE 1-RELATED"/>
    <property type="match status" value="1"/>
</dbReference>
<gene>
    <name evidence="1" type="ORF">GLOTRDRAFT_110855</name>
</gene>
<reference evidence="1 2" key="1">
    <citation type="journal article" date="2012" name="Science">
        <title>The Paleozoic origin of enzymatic lignin decomposition reconstructed from 31 fungal genomes.</title>
        <authorList>
            <person name="Floudas D."/>
            <person name="Binder M."/>
            <person name="Riley R."/>
            <person name="Barry K."/>
            <person name="Blanchette R.A."/>
            <person name="Henrissat B."/>
            <person name="Martinez A.T."/>
            <person name="Otillar R."/>
            <person name="Spatafora J.W."/>
            <person name="Yadav J.S."/>
            <person name="Aerts A."/>
            <person name="Benoit I."/>
            <person name="Boyd A."/>
            <person name="Carlson A."/>
            <person name="Copeland A."/>
            <person name="Coutinho P.M."/>
            <person name="de Vries R.P."/>
            <person name="Ferreira P."/>
            <person name="Findley K."/>
            <person name="Foster B."/>
            <person name="Gaskell J."/>
            <person name="Glotzer D."/>
            <person name="Gorecki P."/>
            <person name="Heitman J."/>
            <person name="Hesse C."/>
            <person name="Hori C."/>
            <person name="Igarashi K."/>
            <person name="Jurgens J.A."/>
            <person name="Kallen N."/>
            <person name="Kersten P."/>
            <person name="Kohler A."/>
            <person name="Kuees U."/>
            <person name="Kumar T.K.A."/>
            <person name="Kuo A."/>
            <person name="LaButti K."/>
            <person name="Larrondo L.F."/>
            <person name="Lindquist E."/>
            <person name="Ling A."/>
            <person name="Lombard V."/>
            <person name="Lucas S."/>
            <person name="Lundell T."/>
            <person name="Martin R."/>
            <person name="McLaughlin D.J."/>
            <person name="Morgenstern I."/>
            <person name="Morin E."/>
            <person name="Murat C."/>
            <person name="Nagy L.G."/>
            <person name="Nolan M."/>
            <person name="Ohm R.A."/>
            <person name="Patyshakuliyeva A."/>
            <person name="Rokas A."/>
            <person name="Ruiz-Duenas F.J."/>
            <person name="Sabat G."/>
            <person name="Salamov A."/>
            <person name="Samejima M."/>
            <person name="Schmutz J."/>
            <person name="Slot J.C."/>
            <person name="St John F."/>
            <person name="Stenlid J."/>
            <person name="Sun H."/>
            <person name="Sun S."/>
            <person name="Syed K."/>
            <person name="Tsang A."/>
            <person name="Wiebenga A."/>
            <person name="Young D."/>
            <person name="Pisabarro A."/>
            <person name="Eastwood D.C."/>
            <person name="Martin F."/>
            <person name="Cullen D."/>
            <person name="Grigoriev I.V."/>
            <person name="Hibbett D.S."/>
        </authorList>
    </citation>
    <scope>NUCLEOTIDE SEQUENCE [LARGE SCALE GENOMIC DNA]</scope>
    <source>
        <strain evidence="1 2">ATCC 11539</strain>
    </source>
</reference>
<keyword evidence="2" id="KW-1185">Reference proteome</keyword>
<proteinExistence type="predicted"/>
<dbReference type="EMBL" id="KB469300">
    <property type="protein sequence ID" value="EPQ56588.1"/>
    <property type="molecule type" value="Genomic_DNA"/>
</dbReference>
<dbReference type="eggNOG" id="ENOG502S6I1">
    <property type="taxonomic scope" value="Eukaryota"/>
</dbReference>
<name>S7QB82_GLOTA</name>
<dbReference type="Gene3D" id="3.30.559.10">
    <property type="entry name" value="Chloramphenicol acetyltransferase-like domain"/>
    <property type="match status" value="1"/>
</dbReference>
<dbReference type="SUPFAM" id="SSF52777">
    <property type="entry name" value="CoA-dependent acyltransferases"/>
    <property type="match status" value="1"/>
</dbReference>
<dbReference type="KEGG" id="gtr:GLOTRDRAFT_110855"/>
<dbReference type="InterPro" id="IPR052058">
    <property type="entry name" value="Alcohol_O-acetyltransferase"/>
</dbReference>
<sequence>MSSTKTKDMIRKAGLLERFHITRQALGLDTCVVVSARYVFPTDAPSQSLTPSVLYPALAKLIKSTGALCVCVAYSPSACKKPAFVPLHSINLDKVVQFTHDPTSLQDVLEQQIAVPFDINATDRPLWRLTVLPDNTVVFAYQHGIGDGLSGRAFHLCLLEALRAPSAESQGKSELASPIVDIPATVSLVPPLEKLTKLSVSFKQLLHEVTPHSPPSTAWRGNPVVPRSPEQKNHVRLLSYSPADSQILAALSRSHSATITGALHVVAAQALARVLSLPDLSGKYDFVPFQIPMSLRPLTNQPPTALCDHVSNHIFLCPLPPARSKDDPFVFDEASWRAAAELSATLRATRDKSRSYVAMLRFVALVGGYRTYFKGKLNKEREGGLALINLGAFPKSHIPSPGGSALTIADMAFTQEDGVVGEPMKINVIGGGDGSLTITCSWSDSQFHKSLGEMFAVKLDEGVKTLVASKLEP</sequence>
<dbReference type="GeneID" id="19299289"/>
<dbReference type="OrthoDB" id="2150604at2759"/>
<evidence type="ECO:0008006" key="3">
    <source>
        <dbReference type="Google" id="ProtNLM"/>
    </source>
</evidence>
<evidence type="ECO:0000313" key="1">
    <source>
        <dbReference type="EMBL" id="EPQ56588.1"/>
    </source>
</evidence>
<dbReference type="Gene3D" id="3.30.559.30">
    <property type="entry name" value="Nonribosomal peptide synthetase, condensation domain"/>
    <property type="match status" value="1"/>
</dbReference>
<dbReference type="GO" id="GO:0008080">
    <property type="term" value="F:N-acetyltransferase activity"/>
    <property type="evidence" value="ECO:0007669"/>
    <property type="project" value="TreeGrafter"/>
</dbReference>
<dbReference type="InterPro" id="IPR010828">
    <property type="entry name" value="Atf2/Sli1-like"/>
</dbReference>
<dbReference type="AlphaFoldDB" id="S7QB82"/>
<protein>
    <recommendedName>
        <fullName evidence="3">Alcohol acetyltransferase</fullName>
    </recommendedName>
</protein>
<dbReference type="RefSeq" id="XP_007865298.1">
    <property type="nucleotide sequence ID" value="XM_007867107.1"/>
</dbReference>
<dbReference type="Proteomes" id="UP000030669">
    <property type="component" value="Unassembled WGS sequence"/>
</dbReference>
<accession>S7QB82</accession>
<dbReference type="InterPro" id="IPR023213">
    <property type="entry name" value="CAT-like_dom_sf"/>
</dbReference>
<evidence type="ECO:0000313" key="2">
    <source>
        <dbReference type="Proteomes" id="UP000030669"/>
    </source>
</evidence>
<dbReference type="HOGENOM" id="CLU_024469_1_1_1"/>
<dbReference type="OMA" id="DAGTWIG"/>
<dbReference type="Pfam" id="PF07247">
    <property type="entry name" value="AATase"/>
    <property type="match status" value="1"/>
</dbReference>
<organism evidence="1 2">
    <name type="scientific">Gloeophyllum trabeum (strain ATCC 11539 / FP-39264 / Madison 617)</name>
    <name type="common">Brown rot fungus</name>
    <dbReference type="NCBI Taxonomy" id="670483"/>
    <lineage>
        <taxon>Eukaryota</taxon>
        <taxon>Fungi</taxon>
        <taxon>Dikarya</taxon>
        <taxon>Basidiomycota</taxon>
        <taxon>Agaricomycotina</taxon>
        <taxon>Agaricomycetes</taxon>
        <taxon>Gloeophyllales</taxon>
        <taxon>Gloeophyllaceae</taxon>
        <taxon>Gloeophyllum</taxon>
    </lineage>
</organism>